<dbReference type="Proteomes" id="UP000239833">
    <property type="component" value="Chromosome"/>
</dbReference>
<gene>
    <name evidence="1" type="ORF">ERICIII_00157</name>
    <name evidence="2" type="ORF">ERICV_00150</name>
</gene>
<sequence length="108" mass="12476">MDITFQNPAYAAYLDVTLVNDFINNRENFGKGPQNTMSFEEFLKRIEKNEVVDPGNVRPLSQREYQDKLINIQYGGNSKFQNQEYAFIERAYSLGMLDRNGVLINSKA</sequence>
<accession>A0A2L1TUS7</accession>
<dbReference type="RefSeq" id="WP_023483122.1">
    <property type="nucleotide sequence ID" value="NZ_CP019651.1"/>
</dbReference>
<dbReference type="Proteomes" id="UP000464330">
    <property type="component" value="Chromosome"/>
</dbReference>
<evidence type="ECO:0000313" key="1">
    <source>
        <dbReference type="EMBL" id="AVF24422.1"/>
    </source>
</evidence>
<evidence type="ECO:0000313" key="3">
    <source>
        <dbReference type="Proteomes" id="UP000239833"/>
    </source>
</evidence>
<dbReference type="GeneID" id="64217040"/>
<reference evidence="1 4" key="2">
    <citation type="journal article" date="2020" name="Int. J. Med. Microbiol.">
        <title>Discovery of Paenibacillus larvae ERIC V: Phenotypic and genomic comparison to genotypes ERIC I-IV reveal different inventories of virulence factors which correlate with epidemiological prevalences of American Foulbrood.</title>
        <authorList>
            <person name="Beims H."/>
            <person name="Bunk B."/>
            <person name="Erler S."/>
            <person name="Mohr K.I."/>
            <person name="Sproer C."/>
            <person name="Pradella S."/>
            <person name="Gunther G."/>
            <person name="Rohde M."/>
            <person name="von der Ohe W."/>
            <person name="Steinert M."/>
        </authorList>
    </citation>
    <scope>NUCLEOTIDE SEQUENCE</scope>
    <source>
        <strain evidence="1">Eric_III</strain>
        <strain evidence="2">Eric_V</strain>
    </source>
</reference>
<dbReference type="EMBL" id="CP019717">
    <property type="protein sequence ID" value="QHZ49382.1"/>
    <property type="molecule type" value="Genomic_DNA"/>
</dbReference>
<accession>A0A8B6WX53</accession>
<dbReference type="AlphaFoldDB" id="A0A2L1TUS7"/>
<evidence type="ECO:0000313" key="4">
    <source>
        <dbReference type="Proteomes" id="UP000464330"/>
    </source>
</evidence>
<dbReference type="EMBL" id="CP019655">
    <property type="protein sequence ID" value="AVF24422.1"/>
    <property type="molecule type" value="Genomic_DNA"/>
</dbReference>
<reference evidence="3" key="1">
    <citation type="submission" date="2017-02" db="EMBL/GenBank/DDBJ databases">
        <title>Delineation of Paenibacillus larvae strains originating from foulbrood outbreaks.</title>
        <authorList>
            <person name="Beims H."/>
            <person name="Bunk B."/>
            <person name="Sproeer C."/>
            <person name="Mohr K.I."/>
            <person name="Pradella S."/>
            <person name="Guenther G."/>
            <person name="Rohde M."/>
            <person name="von der Ohe W."/>
            <person name="Steinert M."/>
        </authorList>
    </citation>
    <scope>NUCLEOTIDE SEQUENCE [LARGE SCALE GENOMIC DNA]</scope>
    <source>
        <strain evidence="3">Eric_III</strain>
    </source>
</reference>
<protein>
    <submittedName>
        <fullName evidence="1">Uncharacterized protein</fullName>
    </submittedName>
</protein>
<accession>A0A6C0QKX0</accession>
<name>A0A2L1TUS7_9BACL</name>
<proteinExistence type="predicted"/>
<evidence type="ECO:0000313" key="2">
    <source>
        <dbReference type="EMBL" id="QHZ49382.1"/>
    </source>
</evidence>
<organism evidence="1 3">
    <name type="scientific">Paenibacillus larvae subsp. larvae</name>
    <dbReference type="NCBI Taxonomy" id="147375"/>
    <lineage>
        <taxon>Bacteria</taxon>
        <taxon>Bacillati</taxon>
        <taxon>Bacillota</taxon>
        <taxon>Bacilli</taxon>
        <taxon>Bacillales</taxon>
        <taxon>Paenibacillaceae</taxon>
        <taxon>Paenibacillus</taxon>
    </lineage>
</organism>